<keyword evidence="2" id="KW-1185">Reference proteome</keyword>
<gene>
    <name evidence="1" type="ORF">LSH36_662g04037</name>
</gene>
<evidence type="ECO:0000313" key="2">
    <source>
        <dbReference type="Proteomes" id="UP001208570"/>
    </source>
</evidence>
<reference evidence="1" key="1">
    <citation type="journal article" date="2023" name="Mol. Biol. Evol.">
        <title>Third-Generation Sequencing Reveals the Adaptive Role of the Epigenome in Three Deep-Sea Polychaetes.</title>
        <authorList>
            <person name="Perez M."/>
            <person name="Aroh O."/>
            <person name="Sun Y."/>
            <person name="Lan Y."/>
            <person name="Juniper S.K."/>
            <person name="Young C.R."/>
            <person name="Angers B."/>
            <person name="Qian P.Y."/>
        </authorList>
    </citation>
    <scope>NUCLEOTIDE SEQUENCE</scope>
    <source>
        <strain evidence="1">P08H-3</strain>
    </source>
</reference>
<evidence type="ECO:0000313" key="1">
    <source>
        <dbReference type="EMBL" id="KAK2145712.1"/>
    </source>
</evidence>
<dbReference type="SUPFAM" id="SSF56436">
    <property type="entry name" value="C-type lectin-like"/>
    <property type="match status" value="1"/>
</dbReference>
<dbReference type="InterPro" id="IPR016187">
    <property type="entry name" value="CTDL_fold"/>
</dbReference>
<dbReference type="InterPro" id="IPR016186">
    <property type="entry name" value="C-type_lectin-like/link_sf"/>
</dbReference>
<dbReference type="EMBL" id="JAODUP010000662">
    <property type="protein sequence ID" value="KAK2145712.1"/>
    <property type="molecule type" value="Genomic_DNA"/>
</dbReference>
<proteinExistence type="predicted"/>
<dbReference type="AlphaFoldDB" id="A0AAD9J411"/>
<name>A0AAD9J411_9ANNE</name>
<dbReference type="Gene3D" id="3.10.100.10">
    <property type="entry name" value="Mannose-Binding Protein A, subunit A"/>
    <property type="match status" value="1"/>
</dbReference>
<comment type="caution">
    <text evidence="1">The sequence shown here is derived from an EMBL/GenBank/DDBJ whole genome shotgun (WGS) entry which is preliminary data.</text>
</comment>
<organism evidence="1 2">
    <name type="scientific">Paralvinella palmiformis</name>
    <dbReference type="NCBI Taxonomy" id="53620"/>
    <lineage>
        <taxon>Eukaryota</taxon>
        <taxon>Metazoa</taxon>
        <taxon>Spiralia</taxon>
        <taxon>Lophotrochozoa</taxon>
        <taxon>Annelida</taxon>
        <taxon>Polychaeta</taxon>
        <taxon>Sedentaria</taxon>
        <taxon>Canalipalpata</taxon>
        <taxon>Terebellida</taxon>
        <taxon>Terebelliformia</taxon>
        <taxon>Alvinellidae</taxon>
        <taxon>Paralvinella</taxon>
    </lineage>
</organism>
<protein>
    <recommendedName>
        <fullName evidence="3">C-type lectin domain-containing protein</fullName>
    </recommendedName>
</protein>
<accession>A0AAD9J411</accession>
<dbReference type="Proteomes" id="UP001208570">
    <property type="component" value="Unassembled WGS sequence"/>
</dbReference>
<sequence>MISTGTSSGEKITYTRWRSKQPYPETDDANCIITRKAFGWKWADGTCSLRDVYFFCKIY</sequence>
<evidence type="ECO:0008006" key="3">
    <source>
        <dbReference type="Google" id="ProtNLM"/>
    </source>
</evidence>